<feature type="domain" description="Reverse transcriptase Ty1/copia-type" evidence="1">
    <location>
        <begin position="201"/>
        <end position="258"/>
    </location>
</feature>
<sequence length="258" mass="30129">MSIRRMKGCRICRFELIPDDLFVPNSDQNLLSVGQLLEKGFKVLFEDKFSCQYGKQSRLPFPRNLQGDHHTSCNLYTLMLEDLREHLSKGYYVPQVKRDKLDKKAKAGIFERYNNQSKTYRVYMPHADKVIVGYNKDAASFSCSKGLENLSLDVKSTFLIGYLEEEIFVEQPEGLAVKDKEDKVYQLKKALYGLKQAPELGSNQCLMDKFKAKMEKVFEMTDLGDMYYFLGMEVHQNQHEIFICQQKYAKEILKKFKM</sequence>
<proteinExistence type="predicted"/>
<evidence type="ECO:0000313" key="3">
    <source>
        <dbReference type="EMBL" id="RVW18306.1"/>
    </source>
</evidence>
<name>A0A438C5W8_VITVI</name>
<dbReference type="Proteomes" id="UP000288805">
    <property type="component" value="Unassembled WGS sequence"/>
</dbReference>
<gene>
    <name evidence="3" type="primary">POLX_1987</name>
    <name evidence="3" type="ORF">CK203_109116</name>
</gene>
<dbReference type="Pfam" id="PF25597">
    <property type="entry name" value="SH3_retrovirus"/>
    <property type="match status" value="1"/>
</dbReference>
<feature type="domain" description="Retroviral polymerase SH3-like" evidence="2">
    <location>
        <begin position="92"/>
        <end position="132"/>
    </location>
</feature>
<organism evidence="3 4">
    <name type="scientific">Vitis vinifera</name>
    <name type="common">Grape</name>
    <dbReference type="NCBI Taxonomy" id="29760"/>
    <lineage>
        <taxon>Eukaryota</taxon>
        <taxon>Viridiplantae</taxon>
        <taxon>Streptophyta</taxon>
        <taxon>Embryophyta</taxon>
        <taxon>Tracheophyta</taxon>
        <taxon>Spermatophyta</taxon>
        <taxon>Magnoliopsida</taxon>
        <taxon>eudicotyledons</taxon>
        <taxon>Gunneridae</taxon>
        <taxon>Pentapetalae</taxon>
        <taxon>rosids</taxon>
        <taxon>Vitales</taxon>
        <taxon>Vitaceae</taxon>
        <taxon>Viteae</taxon>
        <taxon>Vitis</taxon>
    </lineage>
</organism>
<dbReference type="AlphaFoldDB" id="A0A438C5W8"/>
<evidence type="ECO:0000259" key="2">
    <source>
        <dbReference type="Pfam" id="PF25597"/>
    </source>
</evidence>
<feature type="domain" description="Reverse transcriptase Ty1/copia-type" evidence="1">
    <location>
        <begin position="151"/>
        <end position="200"/>
    </location>
</feature>
<reference evidence="3 4" key="1">
    <citation type="journal article" date="2018" name="PLoS Genet.">
        <title>Population sequencing reveals clonal diversity and ancestral inbreeding in the grapevine cultivar Chardonnay.</title>
        <authorList>
            <person name="Roach M.J."/>
            <person name="Johnson D.L."/>
            <person name="Bohlmann J."/>
            <person name="van Vuuren H.J."/>
            <person name="Jones S.J."/>
            <person name="Pretorius I.S."/>
            <person name="Schmidt S.A."/>
            <person name="Borneman A.R."/>
        </authorList>
    </citation>
    <scope>NUCLEOTIDE SEQUENCE [LARGE SCALE GENOMIC DNA]</scope>
    <source>
        <strain evidence="4">cv. Chardonnay</strain>
        <tissue evidence="3">Leaf</tissue>
    </source>
</reference>
<evidence type="ECO:0000313" key="4">
    <source>
        <dbReference type="Proteomes" id="UP000288805"/>
    </source>
</evidence>
<dbReference type="Pfam" id="PF07727">
    <property type="entry name" value="RVT_2"/>
    <property type="match status" value="2"/>
</dbReference>
<dbReference type="InterPro" id="IPR057670">
    <property type="entry name" value="SH3_retrovirus"/>
</dbReference>
<dbReference type="InterPro" id="IPR013103">
    <property type="entry name" value="RVT_2"/>
</dbReference>
<comment type="caution">
    <text evidence="3">The sequence shown here is derived from an EMBL/GenBank/DDBJ whole genome shotgun (WGS) entry which is preliminary data.</text>
</comment>
<protein>
    <submittedName>
        <fullName evidence="3">Retrovirus-related Pol polyprotein from transposon TNT 1-94</fullName>
    </submittedName>
</protein>
<accession>A0A438C5W8</accession>
<dbReference type="EMBL" id="QGNW01002535">
    <property type="protein sequence ID" value="RVW18306.1"/>
    <property type="molecule type" value="Genomic_DNA"/>
</dbReference>
<evidence type="ECO:0000259" key="1">
    <source>
        <dbReference type="Pfam" id="PF07727"/>
    </source>
</evidence>